<dbReference type="Gene3D" id="3.10.129.10">
    <property type="entry name" value="Hotdog Thioesterase"/>
    <property type="match status" value="1"/>
</dbReference>
<evidence type="ECO:0000313" key="1">
    <source>
        <dbReference type="EMBL" id="XCM82158.1"/>
    </source>
</evidence>
<sequence length="141" mass="15725">MTDHGFAVPVTVRGYETDSQGHLNQAVYLQYAEHARWAYMQEAGVRQADLIANGIGPVVLETTVRYRRELRAGDEVQVSCRFIWRDGRTFGIDQAITRADGVLAAEITCVAGFLDLTERRLVPDPREAVRPLAAKPDRLGL</sequence>
<dbReference type="InterPro" id="IPR029069">
    <property type="entry name" value="HotDog_dom_sf"/>
</dbReference>
<reference evidence="1" key="1">
    <citation type="submission" date="2024-06" db="EMBL/GenBank/DDBJ databases">
        <title>The genome sequences of Kitasatospora sp. strain HUAS MG31.</title>
        <authorList>
            <person name="Mo P."/>
        </authorList>
    </citation>
    <scope>NUCLEOTIDE SEQUENCE</scope>
    <source>
        <strain evidence="1">HUAS MG31</strain>
    </source>
</reference>
<gene>
    <name evidence="1" type="ORF">ABWK59_26255</name>
</gene>
<organism evidence="1">
    <name type="scientific">Kitasatospora camelliae</name>
    <dbReference type="NCBI Taxonomy" id="3156397"/>
    <lineage>
        <taxon>Bacteria</taxon>
        <taxon>Bacillati</taxon>
        <taxon>Actinomycetota</taxon>
        <taxon>Actinomycetes</taxon>
        <taxon>Kitasatosporales</taxon>
        <taxon>Streptomycetaceae</taxon>
        <taxon>Kitasatospora</taxon>
    </lineage>
</organism>
<dbReference type="Pfam" id="PF13279">
    <property type="entry name" value="4HBT_2"/>
    <property type="match status" value="1"/>
</dbReference>
<dbReference type="CDD" id="cd00586">
    <property type="entry name" value="4HBT"/>
    <property type="match status" value="1"/>
</dbReference>
<accession>A0AAU8K0K0</accession>
<dbReference type="InterPro" id="IPR050563">
    <property type="entry name" value="4-hydroxybenzoyl-CoA_TE"/>
</dbReference>
<dbReference type="RefSeq" id="WP_354643085.1">
    <property type="nucleotide sequence ID" value="NZ_CP159872.1"/>
</dbReference>
<dbReference type="EC" id="3.1.2.-" evidence="1"/>
<dbReference type="GO" id="GO:0047617">
    <property type="term" value="F:fatty acyl-CoA hydrolase activity"/>
    <property type="evidence" value="ECO:0007669"/>
    <property type="project" value="TreeGrafter"/>
</dbReference>
<keyword evidence="1" id="KW-0378">Hydrolase</keyword>
<dbReference type="KEGG" id="kcm:ABWK59_26255"/>
<dbReference type="EMBL" id="CP159872">
    <property type="protein sequence ID" value="XCM82158.1"/>
    <property type="molecule type" value="Genomic_DNA"/>
</dbReference>
<dbReference type="SUPFAM" id="SSF54637">
    <property type="entry name" value="Thioesterase/thiol ester dehydrase-isomerase"/>
    <property type="match status" value="1"/>
</dbReference>
<protein>
    <submittedName>
        <fullName evidence="1">Thioesterase family protein</fullName>
        <ecNumber evidence="1">3.1.2.-</ecNumber>
    </submittedName>
</protein>
<dbReference type="PANTHER" id="PTHR31793">
    <property type="entry name" value="4-HYDROXYBENZOYL-COA THIOESTERASE FAMILY MEMBER"/>
    <property type="match status" value="1"/>
</dbReference>
<proteinExistence type="predicted"/>
<dbReference type="AlphaFoldDB" id="A0AAU8K0K0"/>
<dbReference type="PANTHER" id="PTHR31793:SF24">
    <property type="entry name" value="LONG-CHAIN ACYL-COA THIOESTERASE FADM"/>
    <property type="match status" value="1"/>
</dbReference>
<name>A0AAU8K0K0_9ACTN</name>